<keyword evidence="1" id="KW-0472">Membrane</keyword>
<protein>
    <recommendedName>
        <fullName evidence="4">Fibronectin type-III domain-containing protein</fullName>
    </recommendedName>
</protein>
<evidence type="ECO:0008006" key="4">
    <source>
        <dbReference type="Google" id="ProtNLM"/>
    </source>
</evidence>
<keyword evidence="1" id="KW-1133">Transmembrane helix</keyword>
<feature type="transmembrane region" description="Helical" evidence="1">
    <location>
        <begin position="48"/>
        <end position="72"/>
    </location>
</feature>
<organism evidence="2 3">
    <name type="scientific">Batillaria attramentaria</name>
    <dbReference type="NCBI Taxonomy" id="370345"/>
    <lineage>
        <taxon>Eukaryota</taxon>
        <taxon>Metazoa</taxon>
        <taxon>Spiralia</taxon>
        <taxon>Lophotrochozoa</taxon>
        <taxon>Mollusca</taxon>
        <taxon>Gastropoda</taxon>
        <taxon>Caenogastropoda</taxon>
        <taxon>Sorbeoconcha</taxon>
        <taxon>Cerithioidea</taxon>
        <taxon>Batillariidae</taxon>
        <taxon>Batillaria</taxon>
    </lineage>
</organism>
<name>A0ABD0L831_9CAEN</name>
<feature type="non-terminal residue" evidence="2">
    <location>
        <position position="1"/>
    </location>
</feature>
<keyword evidence="1" id="KW-0812">Transmembrane</keyword>
<sequence length="117" mass="12980">LIPGTGYNISILALNKYGLSEYLAVAKIVNTSAKPNSRKEDISTTHDIFFVLTFVSFGLFILSFLILVILICRNFKGRWKTTFCWIAFPHCINRKRADATVSSSTTSGSSRGCADHN</sequence>
<keyword evidence="3" id="KW-1185">Reference proteome</keyword>
<evidence type="ECO:0000313" key="2">
    <source>
        <dbReference type="EMBL" id="KAK7495438.1"/>
    </source>
</evidence>
<gene>
    <name evidence="2" type="ORF">BaRGS_00013377</name>
</gene>
<evidence type="ECO:0000256" key="1">
    <source>
        <dbReference type="SAM" id="Phobius"/>
    </source>
</evidence>
<evidence type="ECO:0000313" key="3">
    <source>
        <dbReference type="Proteomes" id="UP001519460"/>
    </source>
</evidence>
<dbReference type="Proteomes" id="UP001519460">
    <property type="component" value="Unassembled WGS sequence"/>
</dbReference>
<reference evidence="2 3" key="1">
    <citation type="journal article" date="2023" name="Sci. Data">
        <title>Genome assembly of the Korean intertidal mud-creeper Batillaria attramentaria.</title>
        <authorList>
            <person name="Patra A.K."/>
            <person name="Ho P.T."/>
            <person name="Jun S."/>
            <person name="Lee S.J."/>
            <person name="Kim Y."/>
            <person name="Won Y.J."/>
        </authorList>
    </citation>
    <scope>NUCLEOTIDE SEQUENCE [LARGE SCALE GENOMIC DNA]</scope>
    <source>
        <strain evidence="2">Wonlab-2016</strain>
    </source>
</reference>
<feature type="non-terminal residue" evidence="2">
    <location>
        <position position="117"/>
    </location>
</feature>
<proteinExistence type="predicted"/>
<dbReference type="AlphaFoldDB" id="A0ABD0L831"/>
<comment type="caution">
    <text evidence="2">The sequence shown here is derived from an EMBL/GenBank/DDBJ whole genome shotgun (WGS) entry which is preliminary data.</text>
</comment>
<accession>A0ABD0L831</accession>
<dbReference type="EMBL" id="JACVVK020000075">
    <property type="protein sequence ID" value="KAK7495438.1"/>
    <property type="molecule type" value="Genomic_DNA"/>
</dbReference>